<dbReference type="EC" id="2.3.1.-" evidence="5"/>
<gene>
    <name evidence="5" type="ORF">RFM51_10305</name>
</gene>
<keyword evidence="3" id="KW-0677">Repeat</keyword>
<keyword evidence="4 5" id="KW-0012">Acyltransferase</keyword>
<comment type="caution">
    <text evidence="5">The sequence shown here is derived from an EMBL/GenBank/DDBJ whole genome shotgun (WGS) entry which is preliminary data.</text>
</comment>
<dbReference type="CDD" id="cd03349">
    <property type="entry name" value="LbH_XAT"/>
    <property type="match status" value="1"/>
</dbReference>
<dbReference type="Gene3D" id="2.160.10.10">
    <property type="entry name" value="Hexapeptide repeat proteins"/>
    <property type="match status" value="1"/>
</dbReference>
<evidence type="ECO:0000256" key="1">
    <source>
        <dbReference type="ARBA" id="ARBA00007274"/>
    </source>
</evidence>
<dbReference type="Pfam" id="PF00132">
    <property type="entry name" value="Hexapep"/>
    <property type="match status" value="1"/>
</dbReference>
<dbReference type="SUPFAM" id="SSF51161">
    <property type="entry name" value="Trimeric LpxA-like enzymes"/>
    <property type="match status" value="1"/>
</dbReference>
<organism evidence="5 6">
    <name type="scientific">Mesorhizobium australafricanum</name>
    <dbReference type="NCBI Taxonomy" id="3072311"/>
    <lineage>
        <taxon>Bacteria</taxon>
        <taxon>Pseudomonadati</taxon>
        <taxon>Pseudomonadota</taxon>
        <taxon>Alphaproteobacteria</taxon>
        <taxon>Hyphomicrobiales</taxon>
        <taxon>Phyllobacteriaceae</taxon>
        <taxon>Mesorhizobium</taxon>
    </lineage>
</organism>
<evidence type="ECO:0000313" key="5">
    <source>
        <dbReference type="EMBL" id="MDX8439987.1"/>
    </source>
</evidence>
<dbReference type="PANTHER" id="PTHR43300:SF11">
    <property type="entry name" value="ACETYLTRANSFERASE RV3034C-RELATED"/>
    <property type="match status" value="1"/>
</dbReference>
<evidence type="ECO:0000313" key="6">
    <source>
        <dbReference type="Proteomes" id="UP001272097"/>
    </source>
</evidence>
<dbReference type="InterPro" id="IPR018357">
    <property type="entry name" value="Hexapep_transf_CS"/>
</dbReference>
<evidence type="ECO:0000256" key="4">
    <source>
        <dbReference type="ARBA" id="ARBA00023315"/>
    </source>
</evidence>
<proteinExistence type="inferred from homology"/>
<name>A0ABU4WYJ9_9HYPH</name>
<accession>A0ABU4WYJ9</accession>
<dbReference type="InterPro" id="IPR050179">
    <property type="entry name" value="Trans_hexapeptide_repeat"/>
</dbReference>
<protein>
    <submittedName>
        <fullName evidence="5">CatB-related O-acetyltransferase</fullName>
        <ecNumber evidence="5">2.3.1.-</ecNumber>
    </submittedName>
</protein>
<dbReference type="InterPro" id="IPR001451">
    <property type="entry name" value="Hexapep"/>
</dbReference>
<keyword evidence="2 5" id="KW-0808">Transferase</keyword>
<dbReference type="InterPro" id="IPR011004">
    <property type="entry name" value="Trimer_LpxA-like_sf"/>
</dbReference>
<dbReference type="EMBL" id="JAVIIS010000011">
    <property type="protein sequence ID" value="MDX8439987.1"/>
    <property type="molecule type" value="Genomic_DNA"/>
</dbReference>
<dbReference type="PROSITE" id="PS00101">
    <property type="entry name" value="HEXAPEP_TRANSFERASES"/>
    <property type="match status" value="1"/>
</dbReference>
<evidence type="ECO:0000256" key="2">
    <source>
        <dbReference type="ARBA" id="ARBA00022679"/>
    </source>
</evidence>
<sequence length="193" mass="20866">MSALSKWLKDLRSRLPEHVNVGRHTYGVTWRKVLFPSKEAPLEIGAFCSVAGQVLFICSGQHPTDSATSFPIYSRLLNQPEPIANGGRPGGITVGNDVWIGNGAMILPGVEIGDGAVVAAGAVVTRNVPPYAIVGGSPARLIRYRFSEDVVSKLLAIQWWRWDDDKVKREAATLTGPISTFIDKHFVAGTATK</sequence>
<keyword evidence="6" id="KW-1185">Reference proteome</keyword>
<evidence type="ECO:0000256" key="3">
    <source>
        <dbReference type="ARBA" id="ARBA00022737"/>
    </source>
</evidence>
<dbReference type="PANTHER" id="PTHR43300">
    <property type="entry name" value="ACETYLTRANSFERASE"/>
    <property type="match status" value="1"/>
</dbReference>
<dbReference type="Proteomes" id="UP001272097">
    <property type="component" value="Unassembled WGS sequence"/>
</dbReference>
<dbReference type="GO" id="GO:0016746">
    <property type="term" value="F:acyltransferase activity"/>
    <property type="evidence" value="ECO:0007669"/>
    <property type="project" value="UniProtKB-KW"/>
</dbReference>
<comment type="similarity">
    <text evidence="1">Belongs to the transferase hexapeptide repeat family.</text>
</comment>
<reference evidence="5 6" key="1">
    <citation type="submission" date="2023-08" db="EMBL/GenBank/DDBJ databases">
        <title>Implementing the SeqCode for naming new Mesorhizobium species isolated from Vachellia karroo root nodules.</title>
        <authorList>
            <person name="Van Lill M."/>
        </authorList>
    </citation>
    <scope>NUCLEOTIDE SEQUENCE [LARGE SCALE GENOMIC DNA]</scope>
    <source>
        <strain evidence="5 6">VK3E</strain>
    </source>
</reference>